<dbReference type="InterPro" id="IPR000477">
    <property type="entry name" value="RT_dom"/>
</dbReference>
<reference evidence="2" key="1">
    <citation type="submission" date="2013-12" db="EMBL/GenBank/DDBJ databases">
        <authorList>
            <person name="Omoto C.K."/>
            <person name="Sibley D."/>
            <person name="Venepally P."/>
            <person name="Hadjithomas M."/>
            <person name="Karamycheva S."/>
            <person name="Brunk B."/>
            <person name="Roos D."/>
            <person name="Caler E."/>
            <person name="Lorenzi H."/>
        </authorList>
    </citation>
    <scope>NUCLEOTIDE SEQUENCE</scope>
</reference>
<dbReference type="AlphaFoldDB" id="A0A023AW41"/>
<dbReference type="VEuPathDB" id="CryptoDB:GNI_204140"/>
<dbReference type="RefSeq" id="XP_011133773.1">
    <property type="nucleotide sequence ID" value="XM_011135471.1"/>
</dbReference>
<name>A0A023AW41_GRENI</name>
<evidence type="ECO:0000313" key="3">
    <source>
        <dbReference type="Proteomes" id="UP000019763"/>
    </source>
</evidence>
<dbReference type="Gene3D" id="3.30.70.270">
    <property type="match status" value="1"/>
</dbReference>
<dbReference type="Pfam" id="PF00078">
    <property type="entry name" value="RVT_1"/>
    <property type="match status" value="1"/>
</dbReference>
<feature type="domain" description="Reverse transcriptase" evidence="1">
    <location>
        <begin position="7"/>
        <end position="77"/>
    </location>
</feature>
<dbReference type="GeneID" id="22916420"/>
<evidence type="ECO:0000259" key="1">
    <source>
        <dbReference type="Pfam" id="PF00078"/>
    </source>
</evidence>
<dbReference type="InterPro" id="IPR043128">
    <property type="entry name" value="Rev_trsase/Diguanyl_cyclase"/>
</dbReference>
<dbReference type="PANTHER" id="PTHR24559:SF444">
    <property type="entry name" value="REVERSE TRANSCRIPTASE DOMAIN-CONTAINING PROTEIN"/>
    <property type="match status" value="1"/>
</dbReference>
<dbReference type="SUPFAM" id="SSF56672">
    <property type="entry name" value="DNA/RNA polymerases"/>
    <property type="match status" value="1"/>
</dbReference>
<dbReference type="InterPro" id="IPR043502">
    <property type="entry name" value="DNA/RNA_pol_sf"/>
</dbReference>
<dbReference type="Proteomes" id="UP000019763">
    <property type="component" value="Unassembled WGS sequence"/>
</dbReference>
<dbReference type="Gene3D" id="3.10.10.10">
    <property type="entry name" value="HIV Type 1 Reverse Transcriptase, subunit A, domain 1"/>
    <property type="match status" value="1"/>
</dbReference>
<dbReference type="InterPro" id="IPR053134">
    <property type="entry name" value="RNA-dir_DNA_polymerase"/>
</dbReference>
<keyword evidence="3" id="KW-1185">Reference proteome</keyword>
<accession>A0A023AW41</accession>
<sequence length="90" mass="10063">ALPAFITPTGLFEFNVIPFGIKNSPAEFQRAMESSFAPLLGENAFAHIDNIVICGQDFHSVLQRVKLSPEQCRKPGFYLRMDGGGWFKDE</sequence>
<evidence type="ECO:0000313" key="2">
    <source>
        <dbReference type="EMBL" id="EZG42951.1"/>
    </source>
</evidence>
<dbReference type="PANTHER" id="PTHR24559">
    <property type="entry name" value="TRANSPOSON TY3-I GAG-POL POLYPROTEIN"/>
    <property type="match status" value="1"/>
</dbReference>
<comment type="caution">
    <text evidence="2">The sequence shown here is derived from an EMBL/GenBank/DDBJ whole genome shotgun (WGS) entry which is preliminary data.</text>
</comment>
<feature type="non-terminal residue" evidence="2">
    <location>
        <position position="1"/>
    </location>
</feature>
<gene>
    <name evidence="2" type="ORF">GNI_204140</name>
</gene>
<dbReference type="EMBL" id="AFNH02001585">
    <property type="protein sequence ID" value="EZG42951.1"/>
    <property type="molecule type" value="Genomic_DNA"/>
</dbReference>
<protein>
    <submittedName>
        <fullName evidence="2">Pol protein</fullName>
    </submittedName>
</protein>
<dbReference type="OrthoDB" id="2013610at2759"/>
<organism evidence="2 3">
    <name type="scientific">Gregarina niphandrodes</name>
    <name type="common">Septate eugregarine</name>
    <dbReference type="NCBI Taxonomy" id="110365"/>
    <lineage>
        <taxon>Eukaryota</taxon>
        <taxon>Sar</taxon>
        <taxon>Alveolata</taxon>
        <taxon>Apicomplexa</taxon>
        <taxon>Conoidasida</taxon>
        <taxon>Gregarinasina</taxon>
        <taxon>Eugregarinorida</taxon>
        <taxon>Gregarinidae</taxon>
        <taxon>Gregarina</taxon>
    </lineage>
</organism>
<proteinExistence type="predicted"/>
<feature type="non-terminal residue" evidence="2">
    <location>
        <position position="90"/>
    </location>
</feature>